<comment type="caution">
    <text evidence="1">The sequence shown here is derived from an EMBL/GenBank/DDBJ whole genome shotgun (WGS) entry which is preliminary data.</text>
</comment>
<evidence type="ECO:0008006" key="3">
    <source>
        <dbReference type="Google" id="ProtNLM"/>
    </source>
</evidence>
<dbReference type="EMBL" id="JAHRIO010030485">
    <property type="protein sequence ID" value="MEQ2167932.1"/>
    <property type="molecule type" value="Genomic_DNA"/>
</dbReference>
<keyword evidence="2" id="KW-1185">Reference proteome</keyword>
<evidence type="ECO:0000313" key="2">
    <source>
        <dbReference type="Proteomes" id="UP001476798"/>
    </source>
</evidence>
<dbReference type="Proteomes" id="UP001476798">
    <property type="component" value="Unassembled WGS sequence"/>
</dbReference>
<reference evidence="1 2" key="1">
    <citation type="submission" date="2021-06" db="EMBL/GenBank/DDBJ databases">
        <authorList>
            <person name="Palmer J.M."/>
        </authorList>
    </citation>
    <scope>NUCLEOTIDE SEQUENCE [LARGE SCALE GENOMIC DNA]</scope>
    <source>
        <strain evidence="1 2">GA_2019</strain>
        <tissue evidence="1">Muscle</tissue>
    </source>
</reference>
<protein>
    <recommendedName>
        <fullName evidence="3">Maturase K</fullName>
    </recommendedName>
</protein>
<evidence type="ECO:0000313" key="1">
    <source>
        <dbReference type="EMBL" id="MEQ2167932.1"/>
    </source>
</evidence>
<proteinExistence type="predicted"/>
<name>A0ABV0N958_9TELE</name>
<organism evidence="1 2">
    <name type="scientific">Goodea atripinnis</name>
    <dbReference type="NCBI Taxonomy" id="208336"/>
    <lineage>
        <taxon>Eukaryota</taxon>
        <taxon>Metazoa</taxon>
        <taxon>Chordata</taxon>
        <taxon>Craniata</taxon>
        <taxon>Vertebrata</taxon>
        <taxon>Euteleostomi</taxon>
        <taxon>Actinopterygii</taxon>
        <taxon>Neopterygii</taxon>
        <taxon>Teleostei</taxon>
        <taxon>Neoteleostei</taxon>
        <taxon>Acanthomorphata</taxon>
        <taxon>Ovalentaria</taxon>
        <taxon>Atherinomorphae</taxon>
        <taxon>Cyprinodontiformes</taxon>
        <taxon>Goodeidae</taxon>
        <taxon>Goodea</taxon>
    </lineage>
</organism>
<gene>
    <name evidence="1" type="ORF">GOODEAATRI_009103</name>
</gene>
<accession>A0ABV0N958</accession>
<sequence>MSGGSLYQRDLMCWFWCEILPPPQEVTNAPLLSFSLWFNLHRVELTILYYIMKNHNNVSKYEQFAEGVCMLHIPFPVLLDFLLHLLHHGGIVFMGEYSDFWWEAVSSESVSRFSRLASLLLHVKCYYWTVIYQMSENYQHLLYGG</sequence>